<dbReference type="EMBL" id="BAABCP010000002">
    <property type="protein sequence ID" value="GAA3945782.1"/>
    <property type="molecule type" value="Genomic_DNA"/>
</dbReference>
<dbReference type="SUPFAM" id="SSF46689">
    <property type="entry name" value="Homeodomain-like"/>
    <property type="match status" value="1"/>
</dbReference>
<evidence type="ECO:0000256" key="3">
    <source>
        <dbReference type="ARBA" id="ARBA00023163"/>
    </source>
</evidence>
<dbReference type="PANTHER" id="PTHR30055">
    <property type="entry name" value="HTH-TYPE TRANSCRIPTIONAL REGULATOR RUTR"/>
    <property type="match status" value="1"/>
</dbReference>
<evidence type="ECO:0000313" key="7">
    <source>
        <dbReference type="Proteomes" id="UP001501591"/>
    </source>
</evidence>
<evidence type="ECO:0000256" key="1">
    <source>
        <dbReference type="ARBA" id="ARBA00023015"/>
    </source>
</evidence>
<dbReference type="Proteomes" id="UP001501591">
    <property type="component" value="Unassembled WGS sequence"/>
</dbReference>
<dbReference type="PANTHER" id="PTHR30055:SF234">
    <property type="entry name" value="HTH-TYPE TRANSCRIPTIONAL REGULATOR BETI"/>
    <property type="match status" value="1"/>
</dbReference>
<evidence type="ECO:0000256" key="4">
    <source>
        <dbReference type="PROSITE-ProRule" id="PRU00335"/>
    </source>
</evidence>
<accession>A0ABP7NFZ6</accession>
<protein>
    <recommendedName>
        <fullName evidence="5">HTH tetR-type domain-containing protein</fullName>
    </recommendedName>
</protein>
<keyword evidence="1" id="KW-0805">Transcription regulation</keyword>
<dbReference type="RefSeq" id="WP_344819987.1">
    <property type="nucleotide sequence ID" value="NZ_BAABCP010000002.1"/>
</dbReference>
<evidence type="ECO:0000256" key="2">
    <source>
        <dbReference type="ARBA" id="ARBA00023125"/>
    </source>
</evidence>
<keyword evidence="2 4" id="KW-0238">DNA-binding</keyword>
<dbReference type="Gene3D" id="1.10.357.10">
    <property type="entry name" value="Tetracycline Repressor, domain 2"/>
    <property type="match status" value="1"/>
</dbReference>
<sequence>MAPVHDTAHARNRILDAAERLFARHGFDGTSTAHLARAAGVPKGLLFYYFPTKPDILTTLLDERLTAAAWEPGPLVVAGDPVRTLLNLADRVRSDRDASGVLRDVIWHEARIRPEVRAVLSRYRHSLHDAITSALRASVPAVVEGRALHAAAAAWAAIITARPLDPPPHAGTGDRPVDATSLQSVARLLSAGLLSTATTT</sequence>
<dbReference type="PROSITE" id="PS50977">
    <property type="entry name" value="HTH_TETR_2"/>
    <property type="match status" value="1"/>
</dbReference>
<gene>
    <name evidence="6" type="ORF">GCM10022383_24500</name>
</gene>
<comment type="caution">
    <text evidence="6">The sequence shown here is derived from an EMBL/GenBank/DDBJ whole genome shotgun (WGS) entry which is preliminary data.</text>
</comment>
<dbReference type="PRINTS" id="PR00455">
    <property type="entry name" value="HTHTETR"/>
</dbReference>
<evidence type="ECO:0000313" key="6">
    <source>
        <dbReference type="EMBL" id="GAA3945782.1"/>
    </source>
</evidence>
<feature type="DNA-binding region" description="H-T-H motif" evidence="4">
    <location>
        <begin position="31"/>
        <end position="50"/>
    </location>
</feature>
<feature type="domain" description="HTH tetR-type" evidence="5">
    <location>
        <begin position="8"/>
        <end position="68"/>
    </location>
</feature>
<organism evidence="6 7">
    <name type="scientific">Microbacterium soli</name>
    <dbReference type="NCBI Taxonomy" id="446075"/>
    <lineage>
        <taxon>Bacteria</taxon>
        <taxon>Bacillati</taxon>
        <taxon>Actinomycetota</taxon>
        <taxon>Actinomycetes</taxon>
        <taxon>Micrococcales</taxon>
        <taxon>Microbacteriaceae</taxon>
        <taxon>Microbacterium</taxon>
    </lineage>
</organism>
<dbReference type="Pfam" id="PF00440">
    <property type="entry name" value="TetR_N"/>
    <property type="match status" value="1"/>
</dbReference>
<keyword evidence="3" id="KW-0804">Transcription</keyword>
<proteinExistence type="predicted"/>
<reference evidence="7" key="1">
    <citation type="journal article" date="2019" name="Int. J. Syst. Evol. Microbiol.">
        <title>The Global Catalogue of Microorganisms (GCM) 10K type strain sequencing project: providing services to taxonomists for standard genome sequencing and annotation.</title>
        <authorList>
            <consortium name="The Broad Institute Genomics Platform"/>
            <consortium name="The Broad Institute Genome Sequencing Center for Infectious Disease"/>
            <person name="Wu L."/>
            <person name="Ma J."/>
        </authorList>
    </citation>
    <scope>NUCLEOTIDE SEQUENCE [LARGE SCALE GENOMIC DNA]</scope>
    <source>
        <strain evidence="7">JCM 17024</strain>
    </source>
</reference>
<keyword evidence="7" id="KW-1185">Reference proteome</keyword>
<dbReference type="InterPro" id="IPR009057">
    <property type="entry name" value="Homeodomain-like_sf"/>
</dbReference>
<name>A0ABP7NFZ6_9MICO</name>
<dbReference type="InterPro" id="IPR050109">
    <property type="entry name" value="HTH-type_TetR-like_transc_reg"/>
</dbReference>
<evidence type="ECO:0000259" key="5">
    <source>
        <dbReference type="PROSITE" id="PS50977"/>
    </source>
</evidence>
<dbReference type="InterPro" id="IPR001647">
    <property type="entry name" value="HTH_TetR"/>
</dbReference>